<dbReference type="PROSITE" id="PS51459">
    <property type="entry name" value="FIDO"/>
    <property type="match status" value="1"/>
</dbReference>
<feature type="domain" description="Fido" evidence="8">
    <location>
        <begin position="48"/>
        <end position="185"/>
    </location>
</feature>
<dbReference type="SUPFAM" id="SSF140931">
    <property type="entry name" value="Fic-like"/>
    <property type="match status" value="1"/>
</dbReference>
<dbReference type="InterPro" id="IPR036597">
    <property type="entry name" value="Fido-like_dom_sf"/>
</dbReference>
<dbReference type="EC" id="2.7.7.108" evidence="5"/>
<dbReference type="AlphaFoldDB" id="A0A0F1AUE2"/>
<evidence type="ECO:0000259" key="8">
    <source>
        <dbReference type="PROSITE" id="PS51459"/>
    </source>
</evidence>
<comment type="catalytic activity">
    <reaction evidence="6">
        <text>L-threonyl-[protein] + ATP = 3-O-(5'-adenylyl)-L-threonyl-[protein] + diphosphate</text>
        <dbReference type="Rhea" id="RHEA:54292"/>
        <dbReference type="Rhea" id="RHEA-COMP:11060"/>
        <dbReference type="Rhea" id="RHEA-COMP:13847"/>
        <dbReference type="ChEBI" id="CHEBI:30013"/>
        <dbReference type="ChEBI" id="CHEBI:30616"/>
        <dbReference type="ChEBI" id="CHEBI:33019"/>
        <dbReference type="ChEBI" id="CHEBI:138113"/>
        <dbReference type="EC" id="2.7.7.108"/>
    </reaction>
</comment>
<dbReference type="OrthoDB" id="9807853at2"/>
<proteinExistence type="predicted"/>
<keyword evidence="2" id="KW-0548">Nucleotidyltransferase</keyword>
<dbReference type="GO" id="GO:0005524">
    <property type="term" value="F:ATP binding"/>
    <property type="evidence" value="ECO:0007669"/>
    <property type="project" value="UniProtKB-KW"/>
</dbReference>
<dbReference type="RefSeq" id="WP_045285968.1">
    <property type="nucleotide sequence ID" value="NZ_JAHTVS010000007.1"/>
</dbReference>
<evidence type="ECO:0000256" key="2">
    <source>
        <dbReference type="ARBA" id="ARBA00022695"/>
    </source>
</evidence>
<name>A0A0F1AUE2_9ENTR</name>
<dbReference type="NCBIfam" id="NF007672">
    <property type="entry name" value="PRK10347.1"/>
    <property type="match status" value="1"/>
</dbReference>
<evidence type="ECO:0000256" key="5">
    <source>
        <dbReference type="ARBA" id="ARBA00034531"/>
    </source>
</evidence>
<dbReference type="Gene3D" id="1.10.3290.10">
    <property type="entry name" value="Fido-like domain"/>
    <property type="match status" value="1"/>
</dbReference>
<dbReference type="PANTHER" id="PTHR39560:SF1">
    <property type="entry name" value="PROTEIN ADENYLYLTRANSFERASE FIC-RELATED"/>
    <property type="match status" value="1"/>
</dbReference>
<organism evidence="9 10">
    <name type="scientific">Enterobacter sichuanensis</name>
    <dbReference type="NCBI Taxonomy" id="2071710"/>
    <lineage>
        <taxon>Bacteria</taxon>
        <taxon>Pseudomonadati</taxon>
        <taxon>Pseudomonadota</taxon>
        <taxon>Gammaproteobacteria</taxon>
        <taxon>Enterobacterales</taxon>
        <taxon>Enterobacteriaceae</taxon>
        <taxon>Enterobacter</taxon>
        <taxon>Enterobacter cloacae complex</taxon>
    </lineage>
</organism>
<protein>
    <recommendedName>
        <fullName evidence="5">protein adenylyltransferase</fullName>
        <ecNumber evidence="5">2.7.7.108</ecNumber>
    </recommendedName>
</protein>
<gene>
    <name evidence="9" type="ORF">SS37_14700</name>
</gene>
<dbReference type="EMBL" id="JZYX01000030">
    <property type="protein sequence ID" value="KJN25522.1"/>
    <property type="molecule type" value="Genomic_DNA"/>
</dbReference>
<dbReference type="PANTHER" id="PTHR39560">
    <property type="entry name" value="PROTEIN ADENYLYLTRANSFERASE FIC-RELATED"/>
    <property type="match status" value="1"/>
</dbReference>
<dbReference type="Pfam" id="PF10832">
    <property type="entry name" value="YhfG"/>
    <property type="match status" value="1"/>
</dbReference>
<keyword evidence="1" id="KW-0808">Transferase</keyword>
<keyword evidence="3" id="KW-0547">Nucleotide-binding</keyword>
<evidence type="ECO:0000313" key="9">
    <source>
        <dbReference type="EMBL" id="KJN25522.1"/>
    </source>
</evidence>
<comment type="catalytic activity">
    <reaction evidence="7">
        <text>L-tyrosyl-[protein] + ATP = O-(5'-adenylyl)-L-tyrosyl-[protein] + diphosphate</text>
        <dbReference type="Rhea" id="RHEA:54288"/>
        <dbReference type="Rhea" id="RHEA-COMP:10136"/>
        <dbReference type="Rhea" id="RHEA-COMP:13846"/>
        <dbReference type="ChEBI" id="CHEBI:30616"/>
        <dbReference type="ChEBI" id="CHEBI:33019"/>
        <dbReference type="ChEBI" id="CHEBI:46858"/>
        <dbReference type="ChEBI" id="CHEBI:83624"/>
        <dbReference type="EC" id="2.7.7.108"/>
    </reaction>
</comment>
<comment type="caution">
    <text evidence="9">The sequence shown here is derived from an EMBL/GenBank/DDBJ whole genome shotgun (WGS) entry which is preliminary data.</text>
</comment>
<evidence type="ECO:0000256" key="1">
    <source>
        <dbReference type="ARBA" id="ARBA00022679"/>
    </source>
</evidence>
<evidence type="ECO:0000313" key="10">
    <source>
        <dbReference type="Proteomes" id="UP000033352"/>
    </source>
</evidence>
<dbReference type="Proteomes" id="UP000033352">
    <property type="component" value="Unassembled WGS sequence"/>
</dbReference>
<evidence type="ECO:0000256" key="4">
    <source>
        <dbReference type="ARBA" id="ARBA00022840"/>
    </source>
</evidence>
<dbReference type="InterPro" id="IPR022541">
    <property type="entry name" value="YhfG"/>
</dbReference>
<dbReference type="PATRIC" id="fig|1619248.3.peg.2288"/>
<sequence length="194" mass="22063">MKKLTDKQKSRLWEQQRNVNFQASCLLEKGHGPSDPHIETLELGPSAPGLPHLCLIHRHLYRREWKHAGELRTDDIFKDDIPFCHFEYIEKMGNELIAALESEKYLVGLEKAAFIERISHYYCEINMLHPFASGNGIAQRVFFEQLAIHAGYALDWGDIDPEDWVAANRSGATGDLSALNAIFAKVVSEARESE</sequence>
<keyword evidence="4" id="KW-0067">ATP-binding</keyword>
<evidence type="ECO:0000256" key="6">
    <source>
        <dbReference type="ARBA" id="ARBA00047939"/>
    </source>
</evidence>
<accession>A0A0F1AUE2</accession>
<dbReference type="GO" id="GO:0051302">
    <property type="term" value="P:regulation of cell division"/>
    <property type="evidence" value="ECO:0007669"/>
    <property type="project" value="TreeGrafter"/>
</dbReference>
<dbReference type="Pfam" id="PF02661">
    <property type="entry name" value="Fic"/>
    <property type="match status" value="1"/>
</dbReference>
<evidence type="ECO:0000256" key="3">
    <source>
        <dbReference type="ARBA" id="ARBA00022741"/>
    </source>
</evidence>
<dbReference type="InterPro" id="IPR003812">
    <property type="entry name" value="Fido"/>
</dbReference>
<reference evidence="9 10" key="1">
    <citation type="submission" date="2015-03" db="EMBL/GenBank/DDBJ databases">
        <authorList>
            <person name="McCorrison J."/>
            <person name="Sanka R."/>
            <person name="Adams M."/>
            <person name="Brinkac L."/>
            <person name="Nierman W."/>
            <person name="Sutton G."/>
            <person name="Nelson K."/>
            <person name="Kiedrowski L."/>
            <person name="Guerrero D."/>
            <person name="Bonomo R."/>
        </authorList>
    </citation>
    <scope>NUCLEOTIDE SEQUENCE [LARGE SCALE GENOMIC DNA]</scope>
    <source>
        <strain evidence="9 10">35699</strain>
    </source>
</reference>
<dbReference type="GO" id="GO:0070733">
    <property type="term" value="F:AMPylase activity"/>
    <property type="evidence" value="ECO:0007669"/>
    <property type="project" value="UniProtKB-EC"/>
</dbReference>
<evidence type="ECO:0000256" key="7">
    <source>
        <dbReference type="ARBA" id="ARBA00048696"/>
    </source>
</evidence>